<dbReference type="InterPro" id="IPR030791">
    <property type="entry name" value="Rotatin"/>
</dbReference>
<dbReference type="SUPFAM" id="SSF48371">
    <property type="entry name" value="ARM repeat"/>
    <property type="match status" value="1"/>
</dbReference>
<dbReference type="Pfam" id="PF14726">
    <property type="entry name" value="RTTN_N"/>
    <property type="match status" value="1"/>
</dbReference>
<reference evidence="7" key="1">
    <citation type="submission" date="2021-02" db="EMBL/GenBank/DDBJ databases">
        <authorList>
            <person name="Nowell W R."/>
        </authorList>
    </citation>
    <scope>NUCLEOTIDE SEQUENCE</scope>
</reference>
<dbReference type="GO" id="GO:0007099">
    <property type="term" value="P:centriole replication"/>
    <property type="evidence" value="ECO:0007669"/>
    <property type="project" value="TreeGrafter"/>
</dbReference>
<name>A0A813MGD9_9BILA</name>
<dbReference type="EMBL" id="CAJNOE010000009">
    <property type="protein sequence ID" value="CAF0721421.1"/>
    <property type="molecule type" value="Genomic_DNA"/>
</dbReference>
<keyword evidence="4 5" id="KW-0472">Membrane</keyword>
<dbReference type="Gene3D" id="1.25.10.10">
    <property type="entry name" value="Leucine-rich Repeat Variant"/>
    <property type="match status" value="1"/>
</dbReference>
<dbReference type="InterPro" id="IPR016024">
    <property type="entry name" value="ARM-type_fold"/>
</dbReference>
<protein>
    <recommendedName>
        <fullName evidence="6">Rotatin N-terminal domain-containing protein</fullName>
    </recommendedName>
</protein>
<dbReference type="GO" id="GO:0005813">
    <property type="term" value="C:centrosome"/>
    <property type="evidence" value="ECO:0007669"/>
    <property type="project" value="InterPro"/>
</dbReference>
<dbReference type="InterPro" id="IPR018108">
    <property type="entry name" value="MCP_transmembrane"/>
</dbReference>
<gene>
    <name evidence="7" type="ORF">IZO911_LOCUS1952</name>
</gene>
<evidence type="ECO:0000256" key="5">
    <source>
        <dbReference type="PROSITE-ProRule" id="PRU00282"/>
    </source>
</evidence>
<evidence type="ECO:0000313" key="7">
    <source>
        <dbReference type="EMBL" id="CAF0721421.1"/>
    </source>
</evidence>
<dbReference type="SUPFAM" id="SSF103506">
    <property type="entry name" value="Mitochondrial carrier"/>
    <property type="match status" value="1"/>
</dbReference>
<sequence>MNINNQKSKPTLRTWANIASGSLAATGAVFITNMPETIKTRLQLDGEASKRSAGRHKQYANTFDAYRKIVRQEGFKALQAGLGPAIGIQVIMNGLRLGLFDPIQKKVRDITKCGDQNIFNKAFSGALSGAIGVTVSSPLYLAKNRLQAQSAYFHAAEQHHYKNTFDCLKTIYQKNGFFGLFYGVSAGLPRVIVASATQLTTYDKTKQFAIQKLNIRDGFPAHLFASFVSSLFTVTVMNPFDVVSTRIYQSSGQQTVYHGVIDCFRKTIRAEGWTALQKGWLALYLRLEIRLRALENLQAKLDLKLVADVDILQYKYLYIKLLEWFNFPSPPKRDAVLDIVLKLSKNESAAYNLHSIGAVDFFNALRIDLTPELERRVDEILENILSQHFITEATSNISRTSSTSCQLLKSNTQLESANSTMFQLPLFNLSQQQPLELSSRRYDTINSTSHSLSNQSNTRGILKITAPSVSDLLSTLGDNHNQSTCQFITLFPLINLTQSDRTVLTNLENTLLLRDDPSIVISHCHFLSNVVLNDFPAELFLQRSFILKRLLGLLNETNEDLIKASLSCLKDYAIHLQRRIKILRDPACFCPNLDSNSDGTKEQTQDDFNNTITSARSVSSINSATSNGYRYPSQWSLKHDESPQLDQPSSFDILDFCYTILLGTFDLLRRSTLKDCLHICLQLNNSICQIIDLFVKHNYGLMNFEYYSVLFYRLHSLIKQQITIGYTFQSRTVYIHSLHVFSTLLHTIEWSDEVIIQLTQEFNELIYYILMDECFNLSYPHIRERLLTIAEKFDKDNYQVYMKSNDVCCSFASACQVLTLDENKSQNFIPIVKHADEALLGLPYHLNFNVVKRLINICSTNISKCDISEKNYSTDILIKYMTNELAEIRTAVYCSLAMLVASRLTVEETVKTNKLKKNSTMAVNFDEIQFICNIRIMTELCVNGMNDLATKVADYSRLILLHLFQSKLMVSKEFWNNLMTMIAVLLPQLQCYANKIDPLGQCILALSSDTEKEKESLLTLNQRFQASLRYLFSKDKDVRKTGYRQCVGYLLANTRIRLDDFYQFYPADKLFDLFITAQPTNNADILTKEYVNVESFLRVYTIFTDRNKIDATVRKSAVEQMSMMLNDPSLHSSFLNHGGLERILEELKLNVKRDDLICQTDYTSMIPPCAKIIRLLIQYNRSIQKKFSLDNELLKLLFKTIVCCHSDLETVSNLAHTFVLLLFDRTLLTNSLTDQEFQQQTFSIDFLLAKNFQFPIRAPIQTSTSSIITTSLNRPDPLREAIVQQKFRFVWNTLWHGNAQQLDHDMDTTSFNNDEQVDFQSNMILNENDQKCFSLTYTRRTIRLQLNLLNESNNHESVIETLNAIRCLLLLVTHDNVHLIDFNQLGTILDKYFKIIPSSCQDEKLLQSVFELLEQISYGLHLSIKTDDHLFFDWFKHILLNPFLSLLASNKDFGEMRQTKRDLLKKLFRFLTSFYSHEIVSSEFFTEKLFTNIFYYIKQSSSHTFSKLTLITGAIDVLHQITSKSKWFIIFENEYLKNIADVLIAVIEIFQEGRKEALSGFMAHALIRSLSQTLLNIILALKSTLSISNRRKDITLLQEWLELSRTTFDWLRNLWFSSDTEIRVTSYALTSILISDECGREIIFSPQNRLEESHLLGIILDEDECSLVKEQVCNILINLTYTLIDDETKSATAMITLPELITALNDCDFMQRIGSNVLSNLYPFVALDLDALKVNHTTTSPVSPLFVANLCSFLFNLNMLGIHNDTTDLIKLLLSFLDVRPLESKMNTNVTSQEYRLFLDNMFYMYTKIAQYLRLIFESNTDIINEIFNNENLIQLISLLAYFPENKSNQSENFWQIKINLAHLIIHILLQQCSSLHQLINNTIVQHASALFNILTLPLHTMINGSISVAISIILQLLSLSIAQCTLDQEKNMWKDFFDQSSDKNGIKIFDQLLILYENRLNTESNDTLKLTVSNMIKSLLNISVTAKQEAIEKGFIESQIDHLKRIQTKLTLFSLQSDKCVSKDDTLIDECVQVLSILNNLAYDCSSAKDILAANGLVPFLHQLWCWAIVDVQLLNVILLLLTTLTAKHRKGCVSVCSTVLPSANSFVVQTPDQQRPLSNLLSYVLRLITKATLSSVVNNSTSSKNQTIEIAFDIIQNCSTEIEGRSIVYKSNFYQIFIDHFERVSRDINRYDRRFLDVIINITFFNDGQTSILKNAEMFAILIRIAHSSSSSVLQRQALLILRNLAFSSTHKARIVSESKYVPTIMSHVVSKTSDTAYIGLTALWALIVDAQKGKVAVRSSNVLPALFDVKTQQRNKENLLCYHAVSNVIQLLTED</sequence>
<feature type="repeat" description="Solcar" evidence="5">
    <location>
        <begin position="12"/>
        <end position="106"/>
    </location>
</feature>
<dbReference type="GO" id="GO:0010457">
    <property type="term" value="P:centriole-centriole cohesion"/>
    <property type="evidence" value="ECO:0007669"/>
    <property type="project" value="TreeGrafter"/>
</dbReference>
<evidence type="ECO:0000259" key="6">
    <source>
        <dbReference type="Pfam" id="PF14726"/>
    </source>
</evidence>
<evidence type="ECO:0000256" key="2">
    <source>
        <dbReference type="ARBA" id="ARBA00006375"/>
    </source>
</evidence>
<proteinExistence type="inferred from homology"/>
<dbReference type="GO" id="GO:0016020">
    <property type="term" value="C:membrane"/>
    <property type="evidence" value="ECO:0007669"/>
    <property type="project" value="UniProtKB-SubCell"/>
</dbReference>
<comment type="similarity">
    <text evidence="2">Belongs to the mitochondrial carrier (TC 2.A.29) family.</text>
</comment>
<keyword evidence="3 5" id="KW-0812">Transmembrane</keyword>
<dbReference type="PROSITE" id="PS50920">
    <property type="entry name" value="SOLCAR"/>
    <property type="match status" value="3"/>
</dbReference>
<feature type="domain" description="Rotatin N-terminal" evidence="6">
    <location>
        <begin position="288"/>
        <end position="384"/>
    </location>
</feature>
<comment type="caution">
    <text evidence="7">The sequence shown here is derived from an EMBL/GenBank/DDBJ whole genome shotgun (WGS) entry which is preliminary data.</text>
</comment>
<evidence type="ECO:0000256" key="4">
    <source>
        <dbReference type="ARBA" id="ARBA00023136"/>
    </source>
</evidence>
<dbReference type="PANTHER" id="PTHR31691:SF1">
    <property type="entry name" value="ROTATIN"/>
    <property type="match status" value="1"/>
</dbReference>
<accession>A0A813MGD9</accession>
<dbReference type="PANTHER" id="PTHR31691">
    <property type="entry name" value="ROTATIN"/>
    <property type="match status" value="1"/>
</dbReference>
<dbReference type="Gene3D" id="1.50.40.10">
    <property type="entry name" value="Mitochondrial carrier domain"/>
    <property type="match status" value="1"/>
</dbReference>
<evidence type="ECO:0000256" key="1">
    <source>
        <dbReference type="ARBA" id="ARBA00004141"/>
    </source>
</evidence>
<dbReference type="InterPro" id="IPR029249">
    <property type="entry name" value="Rotatin_N"/>
</dbReference>
<evidence type="ECO:0000256" key="3">
    <source>
        <dbReference type="ARBA" id="ARBA00022692"/>
    </source>
</evidence>
<dbReference type="Pfam" id="PF00153">
    <property type="entry name" value="Mito_carr"/>
    <property type="match status" value="3"/>
</dbReference>
<dbReference type="Proteomes" id="UP000663860">
    <property type="component" value="Unassembled WGS sequence"/>
</dbReference>
<dbReference type="GO" id="GO:0036064">
    <property type="term" value="C:ciliary basal body"/>
    <property type="evidence" value="ECO:0007669"/>
    <property type="project" value="InterPro"/>
</dbReference>
<dbReference type="InterPro" id="IPR011989">
    <property type="entry name" value="ARM-like"/>
</dbReference>
<dbReference type="InterPro" id="IPR023395">
    <property type="entry name" value="MCP_dom_sf"/>
</dbReference>
<dbReference type="GO" id="GO:0005814">
    <property type="term" value="C:centriole"/>
    <property type="evidence" value="ECO:0007669"/>
    <property type="project" value="TreeGrafter"/>
</dbReference>
<feature type="repeat" description="Solcar" evidence="5">
    <location>
        <begin position="116"/>
        <end position="208"/>
    </location>
</feature>
<feature type="repeat" description="Solcar" evidence="5">
    <location>
        <begin position="217"/>
        <end position="304"/>
    </location>
</feature>
<comment type="subcellular location">
    <subcellularLocation>
        <location evidence="1">Membrane</location>
        <topology evidence="1">Multi-pass membrane protein</topology>
    </subcellularLocation>
</comment>
<dbReference type="GO" id="GO:0032053">
    <property type="term" value="P:ciliary basal body organization"/>
    <property type="evidence" value="ECO:0007669"/>
    <property type="project" value="TreeGrafter"/>
</dbReference>
<evidence type="ECO:0000313" key="8">
    <source>
        <dbReference type="Proteomes" id="UP000663860"/>
    </source>
</evidence>
<organism evidence="7 8">
    <name type="scientific">Adineta steineri</name>
    <dbReference type="NCBI Taxonomy" id="433720"/>
    <lineage>
        <taxon>Eukaryota</taxon>
        <taxon>Metazoa</taxon>
        <taxon>Spiralia</taxon>
        <taxon>Gnathifera</taxon>
        <taxon>Rotifera</taxon>
        <taxon>Eurotatoria</taxon>
        <taxon>Bdelloidea</taxon>
        <taxon>Adinetida</taxon>
        <taxon>Adinetidae</taxon>
        <taxon>Adineta</taxon>
    </lineage>
</organism>